<accession>A0A1K2HTN9</accession>
<gene>
    <name evidence="1" type="ORF">SAMN02983003_0567</name>
</gene>
<dbReference type="Proteomes" id="UP000183447">
    <property type="component" value="Unassembled WGS sequence"/>
</dbReference>
<reference evidence="1 2" key="1">
    <citation type="submission" date="2016-11" db="EMBL/GenBank/DDBJ databases">
        <authorList>
            <person name="Jaros S."/>
            <person name="Januszkiewicz K."/>
            <person name="Wedrychowicz H."/>
        </authorList>
    </citation>
    <scope>NUCLEOTIDE SEQUENCE [LARGE SCALE GENOMIC DNA]</scope>
    <source>
        <strain evidence="1 2">ATCC 23634</strain>
    </source>
</reference>
<keyword evidence="2" id="KW-1185">Reference proteome</keyword>
<evidence type="ECO:0000313" key="2">
    <source>
        <dbReference type="Proteomes" id="UP000183447"/>
    </source>
</evidence>
<name>A0A1K2HTN9_9HYPH</name>
<dbReference type="AlphaFoldDB" id="A0A1K2HTN9"/>
<evidence type="ECO:0000313" key="1">
    <source>
        <dbReference type="EMBL" id="SFZ81565.1"/>
    </source>
</evidence>
<dbReference type="OrthoDB" id="8480900at2"/>
<protein>
    <submittedName>
        <fullName evidence="1">Uncharacterized protein</fullName>
    </submittedName>
</protein>
<organism evidence="1 2">
    <name type="scientific">Devosia enhydra</name>
    <dbReference type="NCBI Taxonomy" id="665118"/>
    <lineage>
        <taxon>Bacteria</taxon>
        <taxon>Pseudomonadati</taxon>
        <taxon>Pseudomonadota</taxon>
        <taxon>Alphaproteobacteria</taxon>
        <taxon>Hyphomicrobiales</taxon>
        <taxon>Devosiaceae</taxon>
        <taxon>Devosia</taxon>
    </lineage>
</organism>
<proteinExistence type="predicted"/>
<sequence>MLIFCTSYVRDERSWQSRYERWLDYNLALFPDAQFAFIDDASPWLPSLPAIEVISADSGAAQTSKVAIYTFETHKGITDRDFEGWLRSFCYSVEIAKALGHDKVLHIESDAYIVSRRMAQEIARTNTGWTAYWCPRHFMPETAIQVICADQFDAVRQVGRLDYEVHFRRKVIENTLPFTRVERAGVYGNRFGEFRKTIPAYADFACQITPDIPVIPPAQHSARLSARDWLLNRFHALLYRRI</sequence>
<dbReference type="RefSeq" id="WP_143145634.1">
    <property type="nucleotide sequence ID" value="NZ_FPKU01000001.1"/>
</dbReference>
<dbReference type="EMBL" id="FPKU01000001">
    <property type="protein sequence ID" value="SFZ81565.1"/>
    <property type="molecule type" value="Genomic_DNA"/>
</dbReference>